<evidence type="ECO:0000313" key="2">
    <source>
        <dbReference type="EMBL" id="CBN74329.1"/>
    </source>
</evidence>
<accession>D8LHB0</accession>
<organism evidence="2 3">
    <name type="scientific">Ectocarpus siliculosus</name>
    <name type="common">Brown alga</name>
    <name type="synonym">Conferva siliculosa</name>
    <dbReference type="NCBI Taxonomy" id="2880"/>
    <lineage>
        <taxon>Eukaryota</taxon>
        <taxon>Sar</taxon>
        <taxon>Stramenopiles</taxon>
        <taxon>Ochrophyta</taxon>
        <taxon>PX clade</taxon>
        <taxon>Phaeophyceae</taxon>
        <taxon>Ectocarpales</taxon>
        <taxon>Ectocarpaceae</taxon>
        <taxon>Ectocarpus</taxon>
    </lineage>
</organism>
<feature type="compositionally biased region" description="Basic and acidic residues" evidence="1">
    <location>
        <begin position="73"/>
        <end position="96"/>
    </location>
</feature>
<feature type="region of interest" description="Disordered" evidence="1">
    <location>
        <begin position="73"/>
        <end position="114"/>
    </location>
</feature>
<reference evidence="2 3" key="1">
    <citation type="journal article" date="2010" name="Nature">
        <title>The Ectocarpus genome and the independent evolution of multicellularity in brown algae.</title>
        <authorList>
            <person name="Cock J.M."/>
            <person name="Sterck L."/>
            <person name="Rouze P."/>
            <person name="Scornet D."/>
            <person name="Allen A.E."/>
            <person name="Amoutzias G."/>
            <person name="Anthouard V."/>
            <person name="Artiguenave F."/>
            <person name="Aury J.M."/>
            <person name="Badger J.H."/>
            <person name="Beszteri B."/>
            <person name="Billiau K."/>
            <person name="Bonnet E."/>
            <person name="Bothwell J.H."/>
            <person name="Bowler C."/>
            <person name="Boyen C."/>
            <person name="Brownlee C."/>
            <person name="Carrano C.J."/>
            <person name="Charrier B."/>
            <person name="Cho G.Y."/>
            <person name="Coelho S.M."/>
            <person name="Collen J."/>
            <person name="Corre E."/>
            <person name="Da Silva C."/>
            <person name="Delage L."/>
            <person name="Delaroque N."/>
            <person name="Dittami S.M."/>
            <person name="Doulbeau S."/>
            <person name="Elias M."/>
            <person name="Farnham G."/>
            <person name="Gachon C.M."/>
            <person name="Gschloessl B."/>
            <person name="Heesch S."/>
            <person name="Jabbari K."/>
            <person name="Jubin C."/>
            <person name="Kawai H."/>
            <person name="Kimura K."/>
            <person name="Kloareg B."/>
            <person name="Kupper F.C."/>
            <person name="Lang D."/>
            <person name="Le Bail A."/>
            <person name="Leblanc C."/>
            <person name="Lerouge P."/>
            <person name="Lohr M."/>
            <person name="Lopez P.J."/>
            <person name="Martens C."/>
            <person name="Maumus F."/>
            <person name="Michel G."/>
            <person name="Miranda-Saavedra D."/>
            <person name="Morales J."/>
            <person name="Moreau H."/>
            <person name="Motomura T."/>
            <person name="Nagasato C."/>
            <person name="Napoli C.A."/>
            <person name="Nelson D.R."/>
            <person name="Nyvall-Collen P."/>
            <person name="Peters A.F."/>
            <person name="Pommier C."/>
            <person name="Potin P."/>
            <person name="Poulain J."/>
            <person name="Quesneville H."/>
            <person name="Read B."/>
            <person name="Rensing S.A."/>
            <person name="Ritter A."/>
            <person name="Rousvoal S."/>
            <person name="Samanta M."/>
            <person name="Samson G."/>
            <person name="Schroeder D.C."/>
            <person name="Segurens B."/>
            <person name="Strittmatter M."/>
            <person name="Tonon T."/>
            <person name="Tregear J.W."/>
            <person name="Valentin K."/>
            <person name="von Dassow P."/>
            <person name="Yamagishi T."/>
            <person name="Van de Peer Y."/>
            <person name="Wincker P."/>
        </authorList>
    </citation>
    <scope>NUCLEOTIDE SEQUENCE [LARGE SCALE GENOMIC DNA]</scope>
    <source>
        <strain evidence="3">Ec32 / CCAP1310/4</strain>
    </source>
</reference>
<evidence type="ECO:0000313" key="3">
    <source>
        <dbReference type="Proteomes" id="UP000002630"/>
    </source>
</evidence>
<sequence length="144" mass="15530">MLTGEGAAQEQQEQHHREPFRVGEVVERDIDGVWFPAQVVGVHEKTYEAGRSGSSGSIGRPWQLAYDLVYLDDNNRESEGEGKDGGVHDEGDDGHAGPKVTIHSSRGTFDTKEDGSASAYIINGPETNVAAGSGLRGIRWLRGP</sequence>
<keyword evidence="3" id="KW-1185">Reference proteome</keyword>
<feature type="compositionally biased region" description="Basic and acidic residues" evidence="1">
    <location>
        <begin position="12"/>
        <end position="23"/>
    </location>
</feature>
<dbReference type="EMBL" id="FN648364">
    <property type="protein sequence ID" value="CBN74329.1"/>
    <property type="molecule type" value="Genomic_DNA"/>
</dbReference>
<evidence type="ECO:0000256" key="1">
    <source>
        <dbReference type="SAM" id="MobiDB-lite"/>
    </source>
</evidence>
<dbReference type="eggNOG" id="ENOG502SC5I">
    <property type="taxonomic scope" value="Eukaryota"/>
</dbReference>
<dbReference type="OrthoDB" id="58637at2759"/>
<proteinExistence type="predicted"/>
<protein>
    <submittedName>
        <fullName evidence="2">Uncharacterized protein</fullName>
    </submittedName>
</protein>
<feature type="compositionally biased region" description="Low complexity" evidence="1">
    <location>
        <begin position="1"/>
        <end position="11"/>
    </location>
</feature>
<name>D8LHB0_ECTSI</name>
<feature type="region of interest" description="Disordered" evidence="1">
    <location>
        <begin position="1"/>
        <end position="23"/>
    </location>
</feature>
<dbReference type="AlphaFoldDB" id="D8LHB0"/>
<dbReference type="Proteomes" id="UP000002630">
    <property type="component" value="Linkage Group LG25"/>
</dbReference>
<gene>
    <name evidence="2" type="ORF">Esi_0019_0148</name>
</gene>
<dbReference type="EMBL" id="FN649750">
    <property type="protein sequence ID" value="CBN74329.1"/>
    <property type="molecule type" value="Genomic_DNA"/>
</dbReference>
<dbReference type="InParanoid" id="D8LHB0"/>